<comment type="caution">
    <text evidence="7">The sequence shown here is derived from an EMBL/GenBank/DDBJ whole genome shotgun (WGS) entry which is preliminary data.</text>
</comment>
<dbReference type="InterPro" id="IPR029028">
    <property type="entry name" value="Alpha/beta_knot_MTases"/>
</dbReference>
<dbReference type="AlphaFoldDB" id="A0A0C1QWL2"/>
<dbReference type="GO" id="GO:0002128">
    <property type="term" value="P:tRNA nucleoside ribose methylation"/>
    <property type="evidence" value="ECO:0007669"/>
    <property type="project" value="TreeGrafter"/>
</dbReference>
<dbReference type="EMBL" id="JXBL01000001">
    <property type="protein sequence ID" value="KIE42536.1"/>
    <property type="molecule type" value="Genomic_DNA"/>
</dbReference>
<evidence type="ECO:0000256" key="3">
    <source>
        <dbReference type="ARBA" id="ARBA00022679"/>
    </source>
</evidence>
<dbReference type="Proteomes" id="UP000031433">
    <property type="component" value="Unassembled WGS sequence"/>
</dbReference>
<comment type="subcellular location">
    <subcellularLocation>
        <location evidence="5">Cytoplasm</location>
    </subcellularLocation>
</comment>
<comment type="catalytic activity">
    <reaction evidence="5">
        <text>cytidine(32) in tRNA + S-adenosyl-L-methionine = 2'-O-methylcytidine(32) in tRNA + S-adenosyl-L-homocysteine + H(+)</text>
        <dbReference type="Rhea" id="RHEA:42932"/>
        <dbReference type="Rhea" id="RHEA-COMP:10288"/>
        <dbReference type="Rhea" id="RHEA-COMP:10289"/>
        <dbReference type="ChEBI" id="CHEBI:15378"/>
        <dbReference type="ChEBI" id="CHEBI:57856"/>
        <dbReference type="ChEBI" id="CHEBI:59789"/>
        <dbReference type="ChEBI" id="CHEBI:74495"/>
        <dbReference type="ChEBI" id="CHEBI:82748"/>
        <dbReference type="EC" id="2.1.1.200"/>
    </reaction>
</comment>
<dbReference type="FunFam" id="3.40.1280.10:FF:000006">
    <property type="entry name" value="Uncharacterized tRNA/rRNA methyltransferase HI_0380"/>
    <property type="match status" value="1"/>
</dbReference>
<comment type="similarity">
    <text evidence="1">Belongs to the class IV-like SAM-binding methyltransferase superfamily. RNA methyltransferase TrmH family.</text>
</comment>
<dbReference type="Pfam" id="PF00588">
    <property type="entry name" value="SpoU_methylase"/>
    <property type="match status" value="1"/>
</dbReference>
<evidence type="ECO:0000256" key="5">
    <source>
        <dbReference type="RuleBase" id="RU362024"/>
    </source>
</evidence>
<feature type="domain" description="tRNA/rRNA methyltransferase SpoU type" evidence="6">
    <location>
        <begin position="16"/>
        <end position="165"/>
    </location>
</feature>
<sequence>MSDHEVTGGVSLKERVAIVLVEPQSPGNVGMVCRAMKNMGLGELRIVKGCRLDHPEALKFAVSARDLLERARVFESLEDALSDTELSVATTRRHGKYRQEIFSPKEIVSKFGANLAGNRAALVFGREDNGLTTDELSLCRWHATIPSSEEYGSLNLSQAVMVFCYELFTSLGGRTAVGEDRPLAGSAETEPLFEHMERTLMRIGYLNPQNPAHLMRSLRRIFARSELDSREVAILRGMMTQIDWAADQFKGKKGA</sequence>
<dbReference type="GO" id="GO:0003723">
    <property type="term" value="F:RNA binding"/>
    <property type="evidence" value="ECO:0007669"/>
    <property type="project" value="InterPro"/>
</dbReference>
<dbReference type="GO" id="GO:0005829">
    <property type="term" value="C:cytosol"/>
    <property type="evidence" value="ECO:0007669"/>
    <property type="project" value="TreeGrafter"/>
</dbReference>
<name>A0A0C1QWL2_9BACT</name>
<dbReference type="PANTHER" id="PTHR42786:SF2">
    <property type="entry name" value="TRNA (CYTIDINE_URIDINE-2'-O-)-METHYLTRANSFERASE TRMJ"/>
    <property type="match status" value="1"/>
</dbReference>
<keyword evidence="5" id="KW-0819">tRNA processing</keyword>
<proteinExistence type="inferred from homology"/>
<comment type="catalytic activity">
    <reaction evidence="5">
        <text>uridine(32) in tRNA + S-adenosyl-L-methionine = 2'-O-methyluridine(32) in tRNA + S-adenosyl-L-homocysteine + H(+)</text>
        <dbReference type="Rhea" id="RHEA:42936"/>
        <dbReference type="Rhea" id="RHEA-COMP:10107"/>
        <dbReference type="Rhea" id="RHEA-COMP:10290"/>
        <dbReference type="ChEBI" id="CHEBI:15378"/>
        <dbReference type="ChEBI" id="CHEBI:57856"/>
        <dbReference type="ChEBI" id="CHEBI:59789"/>
        <dbReference type="ChEBI" id="CHEBI:65315"/>
        <dbReference type="ChEBI" id="CHEBI:74478"/>
        <dbReference type="EC" id="2.1.1.200"/>
    </reaction>
</comment>
<keyword evidence="8" id="KW-1185">Reference proteome</keyword>
<dbReference type="FunFam" id="1.10.8.590:FF:000004">
    <property type="entry name" value="tRNA (cytidine/uridine/adenosine-2'-O-)-methyltransferase TrmJ"/>
    <property type="match status" value="1"/>
</dbReference>
<evidence type="ECO:0000259" key="6">
    <source>
        <dbReference type="Pfam" id="PF00588"/>
    </source>
</evidence>
<dbReference type="RefSeq" id="WP_039645195.1">
    <property type="nucleotide sequence ID" value="NZ_JXBL01000001.1"/>
</dbReference>
<accession>A0A0C1QWL2</accession>
<organism evidence="7 8">
    <name type="scientific">Geobacter soli</name>
    <dbReference type="NCBI Taxonomy" id="1510391"/>
    <lineage>
        <taxon>Bacteria</taxon>
        <taxon>Pseudomonadati</taxon>
        <taxon>Thermodesulfobacteriota</taxon>
        <taxon>Desulfuromonadia</taxon>
        <taxon>Geobacterales</taxon>
        <taxon>Geobacteraceae</taxon>
        <taxon>Geobacter</taxon>
    </lineage>
</organism>
<evidence type="ECO:0000256" key="1">
    <source>
        <dbReference type="ARBA" id="ARBA00007228"/>
    </source>
</evidence>
<keyword evidence="4 5" id="KW-0949">S-adenosyl-L-methionine</keyword>
<evidence type="ECO:0000256" key="4">
    <source>
        <dbReference type="ARBA" id="ARBA00022691"/>
    </source>
</evidence>
<dbReference type="InterPro" id="IPR029026">
    <property type="entry name" value="tRNA_m1G_MTases_N"/>
</dbReference>
<protein>
    <recommendedName>
        <fullName evidence="5">tRNA (cytidine/uridine-2'-O-)-methyltransferase TrmJ</fullName>
        <ecNumber evidence="5">2.1.1.200</ecNumber>
    </recommendedName>
    <alternativeName>
        <fullName evidence="5">tRNA (cytidine(32)/uridine(32)-2'-O)-methyltransferase</fullName>
    </alternativeName>
    <alternativeName>
        <fullName evidence="5">tRNA Cm32/Um32 methyltransferase</fullName>
    </alternativeName>
</protein>
<dbReference type="Gene3D" id="3.40.1280.10">
    <property type="match status" value="1"/>
</dbReference>
<dbReference type="GO" id="GO:0106339">
    <property type="term" value="F:tRNA (cytidine(32)-2'-O)-methyltransferase activity"/>
    <property type="evidence" value="ECO:0007669"/>
    <property type="project" value="RHEA"/>
</dbReference>
<keyword evidence="3 7" id="KW-0808">Transferase</keyword>
<dbReference type="NCBIfam" id="TIGR00050">
    <property type="entry name" value="rRNA_methyl_1"/>
    <property type="match status" value="1"/>
</dbReference>
<dbReference type="Gene3D" id="1.10.8.590">
    <property type="match status" value="1"/>
</dbReference>
<dbReference type="GO" id="GO:0160206">
    <property type="term" value="F:tRNA (cytidine(32)/uridine(32)-2'-O)-methyltransferase activity"/>
    <property type="evidence" value="ECO:0007669"/>
    <property type="project" value="UniProtKB-EC"/>
</dbReference>
<dbReference type="SUPFAM" id="SSF75217">
    <property type="entry name" value="alpha/beta knot"/>
    <property type="match status" value="1"/>
</dbReference>
<dbReference type="CDD" id="cd18093">
    <property type="entry name" value="SpoU-like_TrmJ"/>
    <property type="match status" value="1"/>
</dbReference>
<evidence type="ECO:0000313" key="7">
    <source>
        <dbReference type="EMBL" id="KIE42536.1"/>
    </source>
</evidence>
<dbReference type="PANTHER" id="PTHR42786">
    <property type="entry name" value="TRNA/RRNA METHYLTRANSFERASE"/>
    <property type="match status" value="1"/>
</dbReference>
<dbReference type="InterPro" id="IPR001537">
    <property type="entry name" value="SpoU_MeTrfase"/>
</dbReference>
<comment type="subunit">
    <text evidence="5">Homodimer.</text>
</comment>
<dbReference type="PIRSF" id="PIRSF004808">
    <property type="entry name" value="LasT"/>
    <property type="match status" value="1"/>
</dbReference>
<gene>
    <name evidence="5" type="primary">trmJ</name>
    <name evidence="7" type="ORF">SE37_07800</name>
</gene>
<keyword evidence="2 5" id="KW-0489">Methyltransferase</keyword>
<evidence type="ECO:0000256" key="2">
    <source>
        <dbReference type="ARBA" id="ARBA00022603"/>
    </source>
</evidence>
<comment type="function">
    <text evidence="5">Catalyzes the formation of 2'O-methylated cytidine (Cm32) or 2'O-methylated uridine (Um32) at position 32 in tRNA.</text>
</comment>
<dbReference type="InterPro" id="IPR004384">
    <property type="entry name" value="RNA_MeTrfase_TrmJ/LasT"/>
</dbReference>
<dbReference type="EC" id="2.1.1.200" evidence="5"/>
<evidence type="ECO:0000313" key="8">
    <source>
        <dbReference type="Proteomes" id="UP000031433"/>
    </source>
</evidence>
<reference evidence="7 8" key="1">
    <citation type="submission" date="2015-01" db="EMBL/GenBank/DDBJ databases">
        <title>Genome sequence of the anaerobic bacterium Geobacter soli GSS01, a dissimilatory Fe(III) reducer from soil.</title>
        <authorList>
            <person name="Yang G."/>
            <person name="Zhou S."/>
        </authorList>
    </citation>
    <scope>NUCLEOTIDE SEQUENCE [LARGE SCALE GENOMIC DNA]</scope>
    <source>
        <strain evidence="7 8">GSS01</strain>
    </source>
</reference>
<keyword evidence="5" id="KW-0963">Cytoplasm</keyword>